<dbReference type="NCBIfam" id="TIGR01367">
    <property type="entry name" value="pyrE_Therm"/>
    <property type="match status" value="1"/>
</dbReference>
<comment type="caution">
    <text evidence="7">Lacks conserved residue(s) required for the propagation of feature annotation.</text>
</comment>
<keyword evidence="10" id="KW-1185">Reference proteome</keyword>
<feature type="binding site" evidence="7">
    <location>
        <position position="154"/>
    </location>
    <ligand>
        <name>orotate</name>
        <dbReference type="ChEBI" id="CHEBI:30839"/>
    </ligand>
</feature>
<reference evidence="9 10" key="1">
    <citation type="journal article" date="2014" name="Nature">
        <title>An environmental bacterial taxon with a large and distinct metabolic repertoire.</title>
        <authorList>
            <person name="Wilson M.C."/>
            <person name="Mori T."/>
            <person name="Ruckert C."/>
            <person name="Uria A.R."/>
            <person name="Helf M.J."/>
            <person name="Takada K."/>
            <person name="Gernert C."/>
            <person name="Steffens U.A."/>
            <person name="Heycke N."/>
            <person name="Schmitt S."/>
            <person name="Rinke C."/>
            <person name="Helfrich E.J."/>
            <person name="Brachmann A.O."/>
            <person name="Gurgui C."/>
            <person name="Wakimoto T."/>
            <person name="Kracht M."/>
            <person name="Crusemann M."/>
            <person name="Hentschel U."/>
            <person name="Abe I."/>
            <person name="Matsunaga S."/>
            <person name="Kalinowski J."/>
            <person name="Takeyama H."/>
            <person name="Piel J."/>
        </authorList>
    </citation>
    <scope>NUCLEOTIDE SEQUENCE [LARGE SCALE GENOMIC DNA]</scope>
    <source>
        <strain evidence="10">TSY2</strain>
    </source>
</reference>
<keyword evidence="6 7" id="KW-0665">Pyrimidine biosynthesis</keyword>
<feature type="binding site" evidence="7">
    <location>
        <position position="126"/>
    </location>
    <ligand>
        <name>orotate</name>
        <dbReference type="ChEBI" id="CHEBI:30839"/>
    </ligand>
</feature>
<comment type="subunit">
    <text evidence="7">Homodimer.</text>
</comment>
<sequence length="198" mass="21082">MRGENGMTTRAEDVLRRLRETEALLEGHFLLTSGLHSAGYVQCAKVLQYPQHAEVMGTGIAEQVRDLSADVVMSPAIGGIVLGQEVARALGVRAIFGEREQGQMTLRRGFHLEPGERVIVVEDVTTTGGSVREVIEVAQAHGGNLVATAAILDRSNGTATFPAPFHALATLNIQTYAADACPLCQQGTAPVKPGNRQI</sequence>
<dbReference type="GO" id="GO:0044205">
    <property type="term" value="P:'de novo' UMP biosynthetic process"/>
    <property type="evidence" value="ECO:0007669"/>
    <property type="project" value="UniProtKB-UniRule"/>
</dbReference>
<evidence type="ECO:0000256" key="1">
    <source>
        <dbReference type="ARBA" id="ARBA00004889"/>
    </source>
</evidence>
<dbReference type="Proteomes" id="UP000019140">
    <property type="component" value="Unassembled WGS sequence"/>
</dbReference>
<comment type="pathway">
    <text evidence="1 7">Pyrimidine metabolism; UMP biosynthesis via de novo pathway; UMP from orotate: step 1/2.</text>
</comment>
<dbReference type="InterPro" id="IPR000836">
    <property type="entry name" value="PRTase_dom"/>
</dbReference>
<dbReference type="GO" id="GO:0000287">
    <property type="term" value="F:magnesium ion binding"/>
    <property type="evidence" value="ECO:0007669"/>
    <property type="project" value="UniProtKB-UniRule"/>
</dbReference>
<dbReference type="GO" id="GO:0004588">
    <property type="term" value="F:orotate phosphoribosyltransferase activity"/>
    <property type="evidence" value="ECO:0007669"/>
    <property type="project" value="UniProtKB-UniRule"/>
</dbReference>
<dbReference type="EMBL" id="AZHX01000145">
    <property type="protein sequence ID" value="ETX08730.1"/>
    <property type="molecule type" value="Genomic_DNA"/>
</dbReference>
<dbReference type="InterPro" id="IPR006273">
    <property type="entry name" value="Orotate_PRibTrfase_bac"/>
</dbReference>
<dbReference type="PANTHER" id="PTHR19278:SF9">
    <property type="entry name" value="URIDINE 5'-MONOPHOSPHATE SYNTHASE"/>
    <property type="match status" value="1"/>
</dbReference>
<name>W4MEY0_9BACT</name>
<comment type="cofactor">
    <cofactor evidence="7">
        <name>Mg(2+)</name>
        <dbReference type="ChEBI" id="CHEBI:18420"/>
    </cofactor>
</comment>
<dbReference type="InterPro" id="IPR029057">
    <property type="entry name" value="PRTase-like"/>
</dbReference>
<evidence type="ECO:0000256" key="5">
    <source>
        <dbReference type="ARBA" id="ARBA00022842"/>
    </source>
</evidence>
<comment type="catalytic activity">
    <reaction evidence="7">
        <text>orotidine 5'-phosphate + diphosphate = orotate + 5-phospho-alpha-D-ribose 1-diphosphate</text>
        <dbReference type="Rhea" id="RHEA:10380"/>
        <dbReference type="ChEBI" id="CHEBI:30839"/>
        <dbReference type="ChEBI" id="CHEBI:33019"/>
        <dbReference type="ChEBI" id="CHEBI:57538"/>
        <dbReference type="ChEBI" id="CHEBI:58017"/>
        <dbReference type="EC" id="2.4.2.10"/>
    </reaction>
</comment>
<dbReference type="EC" id="2.4.2.10" evidence="2 7"/>
<dbReference type="Pfam" id="PF00156">
    <property type="entry name" value="Pribosyltran"/>
    <property type="match status" value="1"/>
</dbReference>
<dbReference type="SUPFAM" id="SSF53271">
    <property type="entry name" value="PRTase-like"/>
    <property type="match status" value="1"/>
</dbReference>
<evidence type="ECO:0000259" key="8">
    <source>
        <dbReference type="Pfam" id="PF00156"/>
    </source>
</evidence>
<evidence type="ECO:0000256" key="4">
    <source>
        <dbReference type="ARBA" id="ARBA00022679"/>
    </source>
</evidence>
<comment type="similarity">
    <text evidence="7">Belongs to the purine/pyrimidine phosphoribosyltransferase family. PyrE subfamily.</text>
</comment>
<evidence type="ECO:0000256" key="6">
    <source>
        <dbReference type="ARBA" id="ARBA00022975"/>
    </source>
</evidence>
<dbReference type="InterPro" id="IPR023031">
    <property type="entry name" value="OPRT"/>
</dbReference>
<dbReference type="PANTHER" id="PTHR19278">
    <property type="entry name" value="OROTATE PHOSPHORIBOSYLTRANSFERASE"/>
    <property type="match status" value="1"/>
</dbReference>
<protein>
    <recommendedName>
        <fullName evidence="2 7">Orotate phosphoribosyltransferase</fullName>
        <shortName evidence="7">OPRT</shortName>
        <shortName evidence="7">OPRTase</shortName>
        <ecNumber evidence="2 7">2.4.2.10</ecNumber>
    </recommendedName>
</protein>
<evidence type="ECO:0000256" key="7">
    <source>
        <dbReference type="HAMAP-Rule" id="MF_01208"/>
    </source>
</evidence>
<dbReference type="AlphaFoldDB" id="W4MEY0"/>
<comment type="function">
    <text evidence="7">Catalyzes the transfer of a ribosyl phosphate group from 5-phosphoribose 1-diphosphate to orotate, leading to the formation of orotidine monophosphate (OMP).</text>
</comment>
<evidence type="ECO:0000256" key="2">
    <source>
        <dbReference type="ARBA" id="ARBA00011971"/>
    </source>
</evidence>
<dbReference type="UniPathway" id="UPA00070">
    <property type="reaction ID" value="UER00119"/>
</dbReference>
<accession>W4MEY0</accession>
<evidence type="ECO:0000313" key="9">
    <source>
        <dbReference type="EMBL" id="ETX08730.1"/>
    </source>
</evidence>
<dbReference type="GO" id="GO:0019856">
    <property type="term" value="P:pyrimidine nucleobase biosynthetic process"/>
    <property type="evidence" value="ECO:0007669"/>
    <property type="project" value="InterPro"/>
</dbReference>
<keyword evidence="4 7" id="KW-0808">Transferase</keyword>
<feature type="domain" description="Phosphoribosyltransferase" evidence="8">
    <location>
        <begin position="60"/>
        <end position="158"/>
    </location>
</feature>
<evidence type="ECO:0000313" key="10">
    <source>
        <dbReference type="Proteomes" id="UP000019140"/>
    </source>
</evidence>
<keyword evidence="5 7" id="KW-0460">Magnesium</keyword>
<proteinExistence type="inferred from homology"/>
<gene>
    <name evidence="7" type="primary">pyrE</name>
    <name evidence="9" type="ORF">ETSY2_03665</name>
</gene>
<dbReference type="Gene3D" id="3.40.50.2020">
    <property type="match status" value="1"/>
</dbReference>
<dbReference type="HAMAP" id="MF_01208">
    <property type="entry name" value="PyrE"/>
    <property type="match status" value="1"/>
</dbReference>
<organism evidence="9 10">
    <name type="scientific">Candidatus Entotheonella gemina</name>
    <dbReference type="NCBI Taxonomy" id="1429439"/>
    <lineage>
        <taxon>Bacteria</taxon>
        <taxon>Pseudomonadati</taxon>
        <taxon>Nitrospinota/Tectimicrobiota group</taxon>
        <taxon>Candidatus Tectimicrobiota</taxon>
        <taxon>Candidatus Entotheonellia</taxon>
        <taxon>Candidatus Entotheonellales</taxon>
        <taxon>Candidatus Entotheonellaceae</taxon>
        <taxon>Candidatus Entotheonella</taxon>
    </lineage>
</organism>
<dbReference type="HOGENOM" id="CLU_074878_3_0_7"/>
<comment type="caution">
    <text evidence="9">The sequence shown here is derived from an EMBL/GenBank/DDBJ whole genome shotgun (WGS) entry which is preliminary data.</text>
</comment>
<dbReference type="PATRIC" id="fig|1429439.4.peg.626"/>
<evidence type="ECO:0000256" key="3">
    <source>
        <dbReference type="ARBA" id="ARBA00022676"/>
    </source>
</evidence>
<dbReference type="CDD" id="cd06223">
    <property type="entry name" value="PRTases_typeI"/>
    <property type="match status" value="1"/>
</dbReference>
<keyword evidence="3 7" id="KW-0328">Glycosyltransferase</keyword>
<feature type="binding site" description="in other chain" evidence="7">
    <location>
        <begin position="122"/>
        <end position="130"/>
    </location>
    <ligand>
        <name>5-phospho-alpha-D-ribose 1-diphosphate</name>
        <dbReference type="ChEBI" id="CHEBI:58017"/>
        <note>ligand shared between dimeric partners</note>
    </ligand>
</feature>